<gene>
    <name evidence="8" type="primary">trpF</name>
    <name evidence="10" type="ORF">B6F84_11210</name>
</gene>
<evidence type="ECO:0000256" key="6">
    <source>
        <dbReference type="ARBA" id="ARBA00023141"/>
    </source>
</evidence>
<dbReference type="InterPro" id="IPR044643">
    <property type="entry name" value="TrpF_fam"/>
</dbReference>
<evidence type="ECO:0000313" key="11">
    <source>
        <dbReference type="Proteomes" id="UP000193404"/>
    </source>
</evidence>
<dbReference type="Pfam" id="PF00697">
    <property type="entry name" value="PRAI"/>
    <property type="match status" value="1"/>
</dbReference>
<dbReference type="InterPro" id="IPR001240">
    <property type="entry name" value="PRAI_dom"/>
</dbReference>
<dbReference type="CDD" id="cd00405">
    <property type="entry name" value="PRAI"/>
    <property type="match status" value="1"/>
</dbReference>
<dbReference type="AlphaFoldDB" id="A0A1W6K1Y0"/>
<evidence type="ECO:0000259" key="9">
    <source>
        <dbReference type="Pfam" id="PF00697"/>
    </source>
</evidence>
<evidence type="ECO:0000313" key="10">
    <source>
        <dbReference type="EMBL" id="ARM76528.1"/>
    </source>
</evidence>
<comment type="catalytic activity">
    <reaction evidence="1 8">
        <text>N-(5-phospho-beta-D-ribosyl)anthranilate = 1-(2-carboxyphenylamino)-1-deoxy-D-ribulose 5-phosphate</text>
        <dbReference type="Rhea" id="RHEA:21540"/>
        <dbReference type="ChEBI" id="CHEBI:18277"/>
        <dbReference type="ChEBI" id="CHEBI:58613"/>
        <dbReference type="EC" id="5.3.1.24"/>
    </reaction>
</comment>
<protein>
    <recommendedName>
        <fullName evidence="8">N-(5'-phosphoribosyl)anthranilate isomerase</fullName>
        <shortName evidence="8">PRAI</shortName>
        <ecNumber evidence="8">5.3.1.24</ecNumber>
    </recommendedName>
</protein>
<dbReference type="RefSeq" id="WP_148692318.1">
    <property type="nucleotide sequence ID" value="NZ_CP020477.1"/>
</dbReference>
<evidence type="ECO:0000256" key="5">
    <source>
        <dbReference type="ARBA" id="ARBA00022822"/>
    </source>
</evidence>
<dbReference type="HAMAP" id="MF_00135">
    <property type="entry name" value="PRAI"/>
    <property type="match status" value="1"/>
</dbReference>
<comment type="similarity">
    <text evidence="3 8">Belongs to the TrpF family.</text>
</comment>
<evidence type="ECO:0000256" key="8">
    <source>
        <dbReference type="HAMAP-Rule" id="MF_00135"/>
    </source>
</evidence>
<evidence type="ECO:0000256" key="1">
    <source>
        <dbReference type="ARBA" id="ARBA00001164"/>
    </source>
</evidence>
<keyword evidence="5 8" id="KW-0822">Tryptophan biosynthesis</keyword>
<dbReference type="UniPathway" id="UPA00035">
    <property type="reaction ID" value="UER00042"/>
</dbReference>
<comment type="pathway">
    <text evidence="2 8">Amino-acid biosynthesis; L-tryptophan biosynthesis; L-tryptophan from chorismate: step 3/5.</text>
</comment>
<organism evidence="10 11">
    <name type="scientific">Acidianus manzaensis</name>
    <dbReference type="NCBI Taxonomy" id="282676"/>
    <lineage>
        <taxon>Archaea</taxon>
        <taxon>Thermoproteota</taxon>
        <taxon>Thermoprotei</taxon>
        <taxon>Sulfolobales</taxon>
        <taxon>Sulfolobaceae</taxon>
        <taxon>Acidianus</taxon>
    </lineage>
</organism>
<accession>A0A1W6K1Y0</accession>
<reference evidence="10 11" key="1">
    <citation type="submission" date="2017-03" db="EMBL/GenBank/DDBJ databases">
        <title>Sulfur activation and transportation mechanism of thermophilic Archaea Acidianus manzaensis YN-25.</title>
        <authorList>
            <person name="Ma Y."/>
            <person name="Yang Y."/>
            <person name="Xia J."/>
        </authorList>
    </citation>
    <scope>NUCLEOTIDE SEQUENCE [LARGE SCALE GENOMIC DNA]</scope>
    <source>
        <strain evidence="10 11">YN-25</strain>
    </source>
</reference>
<dbReference type="KEGG" id="aman:B6F84_11210"/>
<sequence length="198" mass="22238">MSIKLKICGIATLSDIESISKLDVDILGIVGDSISKRYASEEFLRIAKKYTTKPLAYVKVKGDILDLLRESKSADYLQIHRVLTDEELDRLRSLSNNKIILYVPASFSYLSYLKKALDVTDMVLLDSPEKGIQVNLEFLKSVVPEYEVGIAGGINLFNIDKFISLNPKWIDISSGIEIFPGKKDLVLVNKIVEKVKKN</sequence>
<feature type="domain" description="N-(5'phosphoribosyl) anthranilate isomerase (PRAI)" evidence="9">
    <location>
        <begin position="5"/>
        <end position="193"/>
    </location>
</feature>
<name>A0A1W6K1Y0_9CREN</name>
<keyword evidence="11" id="KW-1185">Reference proteome</keyword>
<dbReference type="PANTHER" id="PTHR42894">
    <property type="entry name" value="N-(5'-PHOSPHORIBOSYL)ANTHRANILATE ISOMERASE"/>
    <property type="match status" value="1"/>
</dbReference>
<dbReference type="SUPFAM" id="SSF51366">
    <property type="entry name" value="Ribulose-phoshate binding barrel"/>
    <property type="match status" value="1"/>
</dbReference>
<dbReference type="STRING" id="282676.B6F84_11210"/>
<dbReference type="PANTHER" id="PTHR42894:SF1">
    <property type="entry name" value="N-(5'-PHOSPHORIBOSYL)ANTHRANILATE ISOMERASE"/>
    <property type="match status" value="1"/>
</dbReference>
<dbReference type="Gene3D" id="3.20.20.70">
    <property type="entry name" value="Aldolase class I"/>
    <property type="match status" value="1"/>
</dbReference>
<keyword evidence="4 8" id="KW-0028">Amino-acid biosynthesis</keyword>
<evidence type="ECO:0000256" key="4">
    <source>
        <dbReference type="ARBA" id="ARBA00022605"/>
    </source>
</evidence>
<keyword evidence="6 8" id="KW-0057">Aromatic amino acid biosynthesis</keyword>
<dbReference type="InterPro" id="IPR013785">
    <property type="entry name" value="Aldolase_TIM"/>
</dbReference>
<dbReference type="OrthoDB" id="27513at2157"/>
<proteinExistence type="inferred from homology"/>
<evidence type="ECO:0000256" key="7">
    <source>
        <dbReference type="ARBA" id="ARBA00023235"/>
    </source>
</evidence>
<dbReference type="InterPro" id="IPR011060">
    <property type="entry name" value="RibuloseP-bd_barrel"/>
</dbReference>
<keyword evidence="7 8" id="KW-0413">Isomerase</keyword>
<dbReference type="GeneID" id="41591500"/>
<dbReference type="EC" id="5.3.1.24" evidence="8"/>
<evidence type="ECO:0000256" key="2">
    <source>
        <dbReference type="ARBA" id="ARBA00004664"/>
    </source>
</evidence>
<dbReference type="GO" id="GO:0004640">
    <property type="term" value="F:phosphoribosylanthranilate isomerase activity"/>
    <property type="evidence" value="ECO:0007669"/>
    <property type="project" value="UniProtKB-UniRule"/>
</dbReference>
<evidence type="ECO:0000256" key="3">
    <source>
        <dbReference type="ARBA" id="ARBA00007571"/>
    </source>
</evidence>
<dbReference type="EMBL" id="CP020477">
    <property type="protein sequence ID" value="ARM76528.1"/>
    <property type="molecule type" value="Genomic_DNA"/>
</dbReference>
<dbReference type="GO" id="GO:0000162">
    <property type="term" value="P:L-tryptophan biosynthetic process"/>
    <property type="evidence" value="ECO:0007669"/>
    <property type="project" value="UniProtKB-UniRule"/>
</dbReference>
<dbReference type="Proteomes" id="UP000193404">
    <property type="component" value="Chromosome"/>
</dbReference>